<evidence type="ECO:0000256" key="6">
    <source>
        <dbReference type="ARBA" id="ARBA00022837"/>
    </source>
</evidence>
<dbReference type="PANTHER" id="PTHR14218">
    <property type="entry name" value="PROTEASE S8 TRIPEPTIDYL PEPTIDASE I CLN2"/>
    <property type="match status" value="1"/>
</dbReference>
<keyword evidence="4 8" id="KW-0378">Hydrolase</keyword>
<feature type="active site" description="Charge relay system" evidence="8">
    <location>
        <position position="288"/>
    </location>
</feature>
<dbReference type="CDD" id="cd11377">
    <property type="entry name" value="Pro-peptidase_S53"/>
    <property type="match status" value="1"/>
</dbReference>
<evidence type="ECO:0000256" key="4">
    <source>
        <dbReference type="ARBA" id="ARBA00022801"/>
    </source>
</evidence>
<dbReference type="EMBL" id="JBFCZG010000003">
    <property type="protein sequence ID" value="KAL3424591.1"/>
    <property type="molecule type" value="Genomic_DNA"/>
</dbReference>
<evidence type="ECO:0000256" key="8">
    <source>
        <dbReference type="PROSITE-ProRule" id="PRU01032"/>
    </source>
</evidence>
<keyword evidence="6 8" id="KW-0106">Calcium</keyword>
<accession>A0ABR4PMM4</accession>
<keyword evidence="9" id="KW-0732">Signal</keyword>
<comment type="caution">
    <text evidence="11">The sequence shown here is derived from an EMBL/GenBank/DDBJ whole genome shotgun (WGS) entry which is preliminary data.</text>
</comment>
<dbReference type="InterPro" id="IPR023828">
    <property type="entry name" value="Peptidase_S8_Ser-AS"/>
</dbReference>
<evidence type="ECO:0000313" key="11">
    <source>
        <dbReference type="EMBL" id="KAL3424591.1"/>
    </source>
</evidence>
<evidence type="ECO:0000256" key="1">
    <source>
        <dbReference type="ARBA" id="ARBA00004239"/>
    </source>
</evidence>
<name>A0ABR4PMM4_9HELO</name>
<sequence>MHSLIGLVAVLRTVAALSTSNVVESLRGVPQGWKQVGRPNPDTRFHLRIALDQPNHALFEQTLYDISTPDHSQYGMHLKREEIKALIKPRDESTDAVLSWLEESGVAQSDIENDGEWINFYTTVATAEAMMDTKFYYYSKTTKESAKKIRTLHYSVPQNVSSHITTIQPTTRFGQYRAAANAVFETEVANFVPKAADIPSTSLNVTACNATITPECIRALYNIGDYVADPECGSLLGVSGYLNEYAKYDALDKFLETYAPYAVSQNFSFVLVNGGLDTQDDVVDDDVEANLDIQYAASIAYKTDINYYSVGGLGELVPDLDQPSLEDNQNEPYLDFLNYLLKVPDHELPQTLTTSYGEDEQSVPEAYSRTVCNMFGQLGLRGVSVLFSSGDTGVGSACQTNDGKNTTRFLPIFPAACPYVTSVGGTYGVEPEKAIYFSSGGFSDRFPRPAYQKSAVDDYLNILGDRWDGLYNPAGRGFPDVAAQGYRFHVVDKNTTTLELGDILVGGTSASAPTFAAIVSLLNNARLSANKKPLGFLNPWLYSHGKKGLTDIVNGGSTGCTGRDVYSGLPTPFVPYASWNATKGWDPVTGLGTPDFEELLKLSGGKKLGHLGGGKQ</sequence>
<dbReference type="PROSITE" id="PS00138">
    <property type="entry name" value="SUBTILASE_SER"/>
    <property type="match status" value="1"/>
</dbReference>
<dbReference type="InterPro" id="IPR036852">
    <property type="entry name" value="Peptidase_S8/S53_dom_sf"/>
</dbReference>
<evidence type="ECO:0000256" key="3">
    <source>
        <dbReference type="ARBA" id="ARBA00022723"/>
    </source>
</evidence>
<dbReference type="InterPro" id="IPR030400">
    <property type="entry name" value="Sedolisin_dom"/>
</dbReference>
<dbReference type="InterPro" id="IPR015366">
    <property type="entry name" value="S53_propep"/>
</dbReference>
<feature type="chain" id="PRO_5047129504" evidence="9">
    <location>
        <begin position="17"/>
        <end position="616"/>
    </location>
</feature>
<keyword evidence="5 8" id="KW-0720">Serine protease</keyword>
<comment type="cofactor">
    <cofactor evidence="8">
        <name>Ca(2+)</name>
        <dbReference type="ChEBI" id="CHEBI:29108"/>
    </cofactor>
    <text evidence="8">Binds 1 Ca(2+) ion per subunit.</text>
</comment>
<dbReference type="Pfam" id="PF09286">
    <property type="entry name" value="Pro-kuma_activ"/>
    <property type="match status" value="1"/>
</dbReference>
<feature type="active site" description="Charge relay system" evidence="8">
    <location>
        <position position="292"/>
    </location>
</feature>
<feature type="binding site" evidence="8">
    <location>
        <position position="584"/>
    </location>
    <ligand>
        <name>Ca(2+)</name>
        <dbReference type="ChEBI" id="CHEBI:29108"/>
    </ligand>
</feature>
<dbReference type="PANTHER" id="PTHR14218:SF35">
    <property type="entry name" value="PEPTIDASE S53 DOMAIN-CONTAINING PROTEIN"/>
    <property type="match status" value="1"/>
</dbReference>
<dbReference type="CDD" id="cd04056">
    <property type="entry name" value="Peptidases_S53"/>
    <property type="match status" value="1"/>
</dbReference>
<dbReference type="InterPro" id="IPR050819">
    <property type="entry name" value="Tripeptidyl-peptidase_I"/>
</dbReference>
<dbReference type="SMART" id="SM00944">
    <property type="entry name" value="Pro-kuma_activ"/>
    <property type="match status" value="1"/>
</dbReference>
<comment type="subcellular location">
    <subcellularLocation>
        <location evidence="1">Secreted</location>
        <location evidence="1">Extracellular space</location>
    </subcellularLocation>
</comment>
<feature type="signal peptide" evidence="9">
    <location>
        <begin position="1"/>
        <end position="16"/>
    </location>
</feature>
<feature type="domain" description="Peptidase S53" evidence="10">
    <location>
        <begin position="211"/>
        <end position="606"/>
    </location>
</feature>
<evidence type="ECO:0000256" key="5">
    <source>
        <dbReference type="ARBA" id="ARBA00022825"/>
    </source>
</evidence>
<feature type="binding site" evidence="8">
    <location>
        <position position="552"/>
    </location>
    <ligand>
        <name>Ca(2+)</name>
        <dbReference type="ChEBI" id="CHEBI:29108"/>
    </ligand>
</feature>
<evidence type="ECO:0000313" key="12">
    <source>
        <dbReference type="Proteomes" id="UP001629113"/>
    </source>
</evidence>
<dbReference type="Proteomes" id="UP001629113">
    <property type="component" value="Unassembled WGS sequence"/>
</dbReference>
<dbReference type="SUPFAM" id="SSF54897">
    <property type="entry name" value="Protease propeptides/inhibitors"/>
    <property type="match status" value="1"/>
</dbReference>
<keyword evidence="2 8" id="KW-0645">Protease</keyword>
<organism evidence="11 12">
    <name type="scientific">Phlyctema vagabunda</name>
    <dbReference type="NCBI Taxonomy" id="108571"/>
    <lineage>
        <taxon>Eukaryota</taxon>
        <taxon>Fungi</taxon>
        <taxon>Dikarya</taxon>
        <taxon>Ascomycota</taxon>
        <taxon>Pezizomycotina</taxon>
        <taxon>Leotiomycetes</taxon>
        <taxon>Helotiales</taxon>
        <taxon>Dermateaceae</taxon>
        <taxon>Phlyctema</taxon>
    </lineage>
</organism>
<keyword evidence="3 8" id="KW-0479">Metal-binding</keyword>
<dbReference type="PROSITE" id="PS51695">
    <property type="entry name" value="SEDOLISIN"/>
    <property type="match status" value="1"/>
</dbReference>
<evidence type="ECO:0000256" key="7">
    <source>
        <dbReference type="ARBA" id="ARBA00023145"/>
    </source>
</evidence>
<reference evidence="11 12" key="1">
    <citation type="submission" date="2024-06" db="EMBL/GenBank/DDBJ databases">
        <title>Complete genome of Phlyctema vagabunda strain 19-DSS-EL-015.</title>
        <authorList>
            <person name="Fiorenzani C."/>
        </authorList>
    </citation>
    <scope>NUCLEOTIDE SEQUENCE [LARGE SCALE GENOMIC DNA]</scope>
    <source>
        <strain evidence="11 12">19-DSS-EL-015</strain>
    </source>
</reference>
<evidence type="ECO:0000256" key="9">
    <source>
        <dbReference type="SAM" id="SignalP"/>
    </source>
</evidence>
<gene>
    <name evidence="11" type="ORF">PVAG01_03872</name>
</gene>
<feature type="active site" description="Charge relay system" evidence="8">
    <location>
        <position position="509"/>
    </location>
</feature>
<feature type="binding site" evidence="8">
    <location>
        <position position="586"/>
    </location>
    <ligand>
        <name>Ca(2+)</name>
        <dbReference type="ChEBI" id="CHEBI:29108"/>
    </ligand>
</feature>
<keyword evidence="12" id="KW-1185">Reference proteome</keyword>
<protein>
    <submittedName>
        <fullName evidence="11">Pro-kumamolisin</fullName>
    </submittedName>
</protein>
<evidence type="ECO:0000259" key="10">
    <source>
        <dbReference type="PROSITE" id="PS51695"/>
    </source>
</evidence>
<dbReference type="Gene3D" id="3.40.50.200">
    <property type="entry name" value="Peptidase S8/S53 domain"/>
    <property type="match status" value="1"/>
</dbReference>
<feature type="binding site" evidence="8">
    <location>
        <position position="551"/>
    </location>
    <ligand>
        <name>Ca(2+)</name>
        <dbReference type="ChEBI" id="CHEBI:29108"/>
    </ligand>
</feature>
<keyword evidence="7" id="KW-0865">Zymogen</keyword>
<dbReference type="SUPFAM" id="SSF52743">
    <property type="entry name" value="Subtilisin-like"/>
    <property type="match status" value="1"/>
</dbReference>
<proteinExistence type="predicted"/>
<evidence type="ECO:0000256" key="2">
    <source>
        <dbReference type="ARBA" id="ARBA00022670"/>
    </source>
</evidence>